<dbReference type="Proteomes" id="UP000078463">
    <property type="component" value="Chromosome"/>
</dbReference>
<evidence type="ECO:0000256" key="4">
    <source>
        <dbReference type="ARBA" id="ARBA00022605"/>
    </source>
</evidence>
<sequence>MSKITALFKELKATGKKGLIPFITAGDPDPKMTVELMHALVRGGSSVIELGVPFSDPMADGPVIQRSSERALTHGVTLHSCLEMVKEFRKKDSTTPVVLMGYANPVEQMGAERFATEAKAAGVDGVLVVDYPPEECVDFAARMRVAGIDPIFLLAPTSSHERIKEAAKIASGYIYYVSMRGVTGASHLNTQDVASIIPKIREETDIPIAVGFGISDAASAKAVSTSADAVVIGSRIIRLLEDAPPGQAVQSLENFIREIRDALDS</sequence>
<dbReference type="EMBL" id="CP015922">
    <property type="protein sequence ID" value="ANI99397.1"/>
    <property type="molecule type" value="Genomic_DNA"/>
</dbReference>
<reference evidence="12" key="1">
    <citation type="submission" date="2016-05" db="EMBL/GenBank/DDBJ databases">
        <title>Polynucleobacter sp. QLW-P1FAT50C-4 genome.</title>
        <authorList>
            <person name="Hahn M.W."/>
        </authorList>
    </citation>
    <scope>NUCLEOTIDE SEQUENCE [LARGE SCALE GENOMIC DNA]</scope>
    <source>
        <strain evidence="12">QLW-P1FAT50C-4</strain>
    </source>
</reference>
<proteinExistence type="inferred from homology"/>
<dbReference type="FunFam" id="3.20.20.70:FF:000037">
    <property type="entry name" value="Tryptophan synthase alpha chain"/>
    <property type="match status" value="1"/>
</dbReference>
<dbReference type="EC" id="4.2.1.20" evidence="9"/>
<evidence type="ECO:0000256" key="2">
    <source>
        <dbReference type="ARBA" id="ARBA00004733"/>
    </source>
</evidence>
<dbReference type="OrthoDB" id="9804578at2"/>
<keyword evidence="4 9" id="KW-0028">Amino-acid biosynthesis</keyword>
<organism evidence="11 12">
    <name type="scientific">Polynucleobacter wuianus</name>
    <dbReference type="NCBI Taxonomy" id="1743168"/>
    <lineage>
        <taxon>Bacteria</taxon>
        <taxon>Pseudomonadati</taxon>
        <taxon>Pseudomonadota</taxon>
        <taxon>Betaproteobacteria</taxon>
        <taxon>Burkholderiales</taxon>
        <taxon>Burkholderiaceae</taxon>
        <taxon>Polynucleobacter</taxon>
    </lineage>
</organism>
<dbReference type="Gene3D" id="3.20.20.70">
    <property type="entry name" value="Aldolase class I"/>
    <property type="match status" value="1"/>
</dbReference>
<keyword evidence="6 9" id="KW-0057">Aromatic amino acid biosynthesis</keyword>
<comment type="similarity">
    <text evidence="9 10">Belongs to the TrpA family.</text>
</comment>
<dbReference type="InterPro" id="IPR013785">
    <property type="entry name" value="Aldolase_TIM"/>
</dbReference>
<dbReference type="NCBIfam" id="TIGR00262">
    <property type="entry name" value="trpA"/>
    <property type="match status" value="1"/>
</dbReference>
<feature type="active site" description="Proton acceptor" evidence="9">
    <location>
        <position position="49"/>
    </location>
</feature>
<dbReference type="PROSITE" id="PS00167">
    <property type="entry name" value="TRP_SYNTHASE_ALPHA"/>
    <property type="match status" value="1"/>
</dbReference>
<keyword evidence="12" id="KW-1185">Reference proteome</keyword>
<dbReference type="GO" id="GO:0004834">
    <property type="term" value="F:tryptophan synthase activity"/>
    <property type="evidence" value="ECO:0007669"/>
    <property type="project" value="UniProtKB-UniRule"/>
</dbReference>
<keyword evidence="5 9" id="KW-0822">Tryptophan biosynthesis</keyword>
<evidence type="ECO:0000256" key="5">
    <source>
        <dbReference type="ARBA" id="ARBA00022822"/>
    </source>
</evidence>
<gene>
    <name evidence="9" type="primary">trpA</name>
    <name evidence="11" type="ORF">A8O14_04370</name>
</gene>
<dbReference type="STRING" id="1743168.A8O14_04370"/>
<evidence type="ECO:0000256" key="7">
    <source>
        <dbReference type="ARBA" id="ARBA00023239"/>
    </source>
</evidence>
<dbReference type="PANTHER" id="PTHR43406">
    <property type="entry name" value="TRYPTOPHAN SYNTHASE, ALPHA CHAIN"/>
    <property type="match status" value="1"/>
</dbReference>
<dbReference type="InterPro" id="IPR011060">
    <property type="entry name" value="RibuloseP-bd_barrel"/>
</dbReference>
<evidence type="ECO:0000256" key="6">
    <source>
        <dbReference type="ARBA" id="ARBA00023141"/>
    </source>
</evidence>
<comment type="function">
    <text evidence="1 9">The alpha subunit is responsible for the aldol cleavage of indoleglycerol phosphate to indole and glyceraldehyde 3-phosphate.</text>
</comment>
<dbReference type="InterPro" id="IPR002028">
    <property type="entry name" value="Trp_synthase_suA"/>
</dbReference>
<evidence type="ECO:0000256" key="1">
    <source>
        <dbReference type="ARBA" id="ARBA00003365"/>
    </source>
</evidence>
<dbReference type="GO" id="GO:0005829">
    <property type="term" value="C:cytosol"/>
    <property type="evidence" value="ECO:0007669"/>
    <property type="project" value="TreeGrafter"/>
</dbReference>
<dbReference type="KEGG" id="pwu:A8O14_04370"/>
<evidence type="ECO:0000313" key="12">
    <source>
        <dbReference type="Proteomes" id="UP000078463"/>
    </source>
</evidence>
<dbReference type="CDD" id="cd04724">
    <property type="entry name" value="Tryptophan_synthase_alpha"/>
    <property type="match status" value="1"/>
</dbReference>
<comment type="catalytic activity">
    <reaction evidence="8 9">
        <text>(1S,2R)-1-C-(indol-3-yl)glycerol 3-phosphate + L-serine = D-glyceraldehyde 3-phosphate + L-tryptophan + H2O</text>
        <dbReference type="Rhea" id="RHEA:10532"/>
        <dbReference type="ChEBI" id="CHEBI:15377"/>
        <dbReference type="ChEBI" id="CHEBI:33384"/>
        <dbReference type="ChEBI" id="CHEBI:57912"/>
        <dbReference type="ChEBI" id="CHEBI:58866"/>
        <dbReference type="ChEBI" id="CHEBI:59776"/>
        <dbReference type="EC" id="4.2.1.20"/>
    </reaction>
</comment>
<protein>
    <recommendedName>
        <fullName evidence="9">Tryptophan synthase alpha chain</fullName>
        <ecNumber evidence="9">4.2.1.20</ecNumber>
    </recommendedName>
</protein>
<dbReference type="Pfam" id="PF00290">
    <property type="entry name" value="Trp_syntA"/>
    <property type="match status" value="1"/>
</dbReference>
<evidence type="ECO:0000313" key="11">
    <source>
        <dbReference type="EMBL" id="ANI99397.1"/>
    </source>
</evidence>
<dbReference type="UniPathway" id="UPA00035">
    <property type="reaction ID" value="UER00044"/>
</dbReference>
<name>A0A191UEM4_9BURK</name>
<dbReference type="SUPFAM" id="SSF51366">
    <property type="entry name" value="Ribulose-phoshate binding barrel"/>
    <property type="match status" value="1"/>
</dbReference>
<dbReference type="PANTHER" id="PTHR43406:SF1">
    <property type="entry name" value="TRYPTOPHAN SYNTHASE ALPHA CHAIN, CHLOROPLASTIC"/>
    <property type="match status" value="1"/>
</dbReference>
<comment type="pathway">
    <text evidence="2 9">Amino-acid biosynthesis; L-tryptophan biosynthesis; L-tryptophan from chorismate: step 5/5.</text>
</comment>
<evidence type="ECO:0000256" key="3">
    <source>
        <dbReference type="ARBA" id="ARBA00011270"/>
    </source>
</evidence>
<accession>A0A191UEM4</accession>
<dbReference type="InterPro" id="IPR018204">
    <property type="entry name" value="Trp_synthase_alpha_AS"/>
</dbReference>
<dbReference type="AlphaFoldDB" id="A0A191UEM4"/>
<feature type="active site" description="Proton acceptor" evidence="9">
    <location>
        <position position="60"/>
    </location>
</feature>
<evidence type="ECO:0000256" key="8">
    <source>
        <dbReference type="ARBA" id="ARBA00049047"/>
    </source>
</evidence>
<evidence type="ECO:0000256" key="9">
    <source>
        <dbReference type="HAMAP-Rule" id="MF_00131"/>
    </source>
</evidence>
<dbReference type="RefSeq" id="WP_068948413.1">
    <property type="nucleotide sequence ID" value="NZ_CP015922.1"/>
</dbReference>
<dbReference type="HAMAP" id="MF_00131">
    <property type="entry name" value="Trp_synth_alpha"/>
    <property type="match status" value="1"/>
</dbReference>
<keyword evidence="7 9" id="KW-0456">Lyase</keyword>
<evidence type="ECO:0000256" key="10">
    <source>
        <dbReference type="RuleBase" id="RU003662"/>
    </source>
</evidence>
<comment type="subunit">
    <text evidence="3 9">Tetramer of two alpha and two beta chains.</text>
</comment>